<evidence type="ECO:0000259" key="2">
    <source>
        <dbReference type="PROSITE" id="PS50405"/>
    </source>
</evidence>
<dbReference type="InterPro" id="IPR004046">
    <property type="entry name" value="GST_C"/>
</dbReference>
<dbReference type="Pfam" id="PF14497">
    <property type="entry name" value="GST_C_3"/>
    <property type="match status" value="1"/>
</dbReference>
<gene>
    <name evidence="3" type="ORF">BGW36DRAFT_426175</name>
</gene>
<dbReference type="PANTHER" id="PTHR11571">
    <property type="entry name" value="GLUTATHIONE S-TRANSFERASE"/>
    <property type="match status" value="1"/>
</dbReference>
<dbReference type="Gene3D" id="1.20.1050.10">
    <property type="match status" value="1"/>
</dbReference>
<comment type="caution">
    <text evidence="3">The sequence shown here is derived from an EMBL/GenBank/DDBJ whole genome shotgun (WGS) entry which is preliminary data.</text>
</comment>
<dbReference type="Proteomes" id="UP001201262">
    <property type="component" value="Unassembled WGS sequence"/>
</dbReference>
<evidence type="ECO:0000259" key="1">
    <source>
        <dbReference type="PROSITE" id="PS50404"/>
    </source>
</evidence>
<organism evidence="3 4">
    <name type="scientific">Talaromyces proteolyticus</name>
    <dbReference type="NCBI Taxonomy" id="1131652"/>
    <lineage>
        <taxon>Eukaryota</taxon>
        <taxon>Fungi</taxon>
        <taxon>Dikarya</taxon>
        <taxon>Ascomycota</taxon>
        <taxon>Pezizomycotina</taxon>
        <taxon>Eurotiomycetes</taxon>
        <taxon>Eurotiomycetidae</taxon>
        <taxon>Eurotiales</taxon>
        <taxon>Trichocomaceae</taxon>
        <taxon>Talaromyces</taxon>
        <taxon>Talaromyces sect. Bacilispori</taxon>
    </lineage>
</organism>
<dbReference type="PROSITE" id="PS50405">
    <property type="entry name" value="GST_CTER"/>
    <property type="match status" value="1"/>
</dbReference>
<name>A0AAD4KSQ0_9EURO</name>
<feature type="domain" description="GST N-terminal" evidence="1">
    <location>
        <begin position="4"/>
        <end position="88"/>
    </location>
</feature>
<dbReference type="InterPro" id="IPR010987">
    <property type="entry name" value="Glutathione-S-Trfase_C-like"/>
</dbReference>
<dbReference type="EMBL" id="JAJTJA010000005">
    <property type="protein sequence ID" value="KAH8698468.1"/>
    <property type="molecule type" value="Genomic_DNA"/>
</dbReference>
<protein>
    <submittedName>
        <fullName evidence="3">Glutathione S-transferase</fullName>
    </submittedName>
</protein>
<feature type="domain" description="GST C-terminal" evidence="2">
    <location>
        <begin position="87"/>
        <end position="204"/>
    </location>
</feature>
<evidence type="ECO:0000313" key="4">
    <source>
        <dbReference type="Proteomes" id="UP001201262"/>
    </source>
</evidence>
<dbReference type="RefSeq" id="XP_046072932.1">
    <property type="nucleotide sequence ID" value="XM_046220226.1"/>
</dbReference>
<dbReference type="GO" id="GO:0004364">
    <property type="term" value="F:glutathione transferase activity"/>
    <property type="evidence" value="ECO:0007669"/>
    <property type="project" value="TreeGrafter"/>
</dbReference>
<sequence length="204" mass="23465">MSQPVFHYLDLGRLGRGEVVRLFLKDAGVDFKDIRYPYDATWPAASEDLKKKGITLTGKLPVIEYKGKILGQHIPILRYFSRELGSYEGDSNFEKYVVDAVSDLYIDWRVQWVASLKGVTDEYKNKIVPDYYNLVSRYYAERGGPYLLGDKITYADFAIYQSIDNDERTGTLPTLPENLVKLRKAFEQRPRIAEYIASGRNSKV</sequence>
<dbReference type="InterPro" id="IPR050213">
    <property type="entry name" value="GST_superfamily"/>
</dbReference>
<dbReference type="InterPro" id="IPR036282">
    <property type="entry name" value="Glutathione-S-Trfase_C_sf"/>
</dbReference>
<dbReference type="PANTHER" id="PTHR11571:SF150">
    <property type="entry name" value="GLUTATHIONE S-TRANSFERASE"/>
    <property type="match status" value="1"/>
</dbReference>
<dbReference type="Pfam" id="PF02798">
    <property type="entry name" value="GST_N"/>
    <property type="match status" value="1"/>
</dbReference>
<dbReference type="CDD" id="cd03039">
    <property type="entry name" value="GST_N_Sigma_like"/>
    <property type="match status" value="1"/>
</dbReference>
<dbReference type="Gene3D" id="3.40.30.10">
    <property type="entry name" value="Glutaredoxin"/>
    <property type="match status" value="1"/>
</dbReference>
<dbReference type="SUPFAM" id="SSF52833">
    <property type="entry name" value="Thioredoxin-like"/>
    <property type="match status" value="1"/>
</dbReference>
<accession>A0AAD4KSQ0</accession>
<dbReference type="PROSITE" id="PS50404">
    <property type="entry name" value="GST_NTER"/>
    <property type="match status" value="1"/>
</dbReference>
<dbReference type="InterPro" id="IPR036249">
    <property type="entry name" value="Thioredoxin-like_sf"/>
</dbReference>
<dbReference type="GO" id="GO:0006749">
    <property type="term" value="P:glutathione metabolic process"/>
    <property type="evidence" value="ECO:0007669"/>
    <property type="project" value="TreeGrafter"/>
</dbReference>
<dbReference type="SUPFAM" id="SSF47616">
    <property type="entry name" value="GST C-terminal domain-like"/>
    <property type="match status" value="1"/>
</dbReference>
<reference evidence="3" key="1">
    <citation type="submission" date="2021-12" db="EMBL/GenBank/DDBJ databases">
        <title>Convergent genome expansion in fungi linked to evolution of root-endophyte symbiosis.</title>
        <authorList>
            <consortium name="DOE Joint Genome Institute"/>
            <person name="Ke Y.-H."/>
            <person name="Bonito G."/>
            <person name="Liao H.-L."/>
            <person name="Looney B."/>
            <person name="Rojas-Flechas A."/>
            <person name="Nash J."/>
            <person name="Hameed K."/>
            <person name="Schadt C."/>
            <person name="Martin F."/>
            <person name="Crous P.W."/>
            <person name="Miettinen O."/>
            <person name="Magnuson J.K."/>
            <person name="Labbe J."/>
            <person name="Jacobson D."/>
            <person name="Doktycz M.J."/>
            <person name="Veneault-Fourrey C."/>
            <person name="Kuo A."/>
            <person name="Mondo S."/>
            <person name="Calhoun S."/>
            <person name="Riley R."/>
            <person name="Ohm R."/>
            <person name="LaButti K."/>
            <person name="Andreopoulos B."/>
            <person name="Pangilinan J."/>
            <person name="Nolan M."/>
            <person name="Tritt A."/>
            <person name="Clum A."/>
            <person name="Lipzen A."/>
            <person name="Daum C."/>
            <person name="Barry K."/>
            <person name="Grigoriev I.V."/>
            <person name="Vilgalys R."/>
        </authorList>
    </citation>
    <scope>NUCLEOTIDE SEQUENCE</scope>
    <source>
        <strain evidence="3">PMI_201</strain>
    </source>
</reference>
<dbReference type="GeneID" id="70250513"/>
<keyword evidence="4" id="KW-1185">Reference proteome</keyword>
<proteinExistence type="predicted"/>
<evidence type="ECO:0000313" key="3">
    <source>
        <dbReference type="EMBL" id="KAH8698468.1"/>
    </source>
</evidence>
<dbReference type="AlphaFoldDB" id="A0AAD4KSQ0"/>
<dbReference type="InterPro" id="IPR004045">
    <property type="entry name" value="Glutathione_S-Trfase_N"/>
</dbReference>